<dbReference type="NCBIfam" id="TIGR01439">
    <property type="entry name" value="lp_hng_hel_AbrB"/>
    <property type="match status" value="1"/>
</dbReference>
<evidence type="ECO:0000313" key="4">
    <source>
        <dbReference type="Proteomes" id="UP000294947"/>
    </source>
</evidence>
<proteinExistence type="predicted"/>
<reference evidence="3 4" key="1">
    <citation type="submission" date="2019-03" db="EMBL/GenBank/DDBJ databases">
        <title>Draft genome sequences of novel Actinobacteria.</title>
        <authorList>
            <person name="Sahin N."/>
            <person name="Ay H."/>
            <person name="Saygin H."/>
        </authorList>
    </citation>
    <scope>NUCLEOTIDE SEQUENCE [LARGE SCALE GENOMIC DNA]</scope>
    <source>
        <strain evidence="3 4">7K502</strain>
    </source>
</reference>
<dbReference type="SMART" id="SM00966">
    <property type="entry name" value="SpoVT_AbrB"/>
    <property type="match status" value="1"/>
</dbReference>
<sequence length="86" mass="9123">MTANGQGRVTIPAPIRRAAGIEPGTPLAIYEEDGRVVIETRAQLAARIRRDVAAVWRGDGSVVDELISDRRASAAAEEDESSGGHL</sequence>
<dbReference type="Gene3D" id="2.10.260.10">
    <property type="match status" value="1"/>
</dbReference>
<feature type="domain" description="SpoVT-AbrB" evidence="2">
    <location>
        <begin position="1"/>
        <end position="43"/>
    </location>
</feature>
<evidence type="ECO:0000259" key="2">
    <source>
        <dbReference type="PROSITE" id="PS51740"/>
    </source>
</evidence>
<keyword evidence="4" id="KW-1185">Reference proteome</keyword>
<evidence type="ECO:0000313" key="3">
    <source>
        <dbReference type="EMBL" id="TDD36753.1"/>
    </source>
</evidence>
<gene>
    <name evidence="3" type="ORF">E1288_41615</name>
</gene>
<evidence type="ECO:0000256" key="1">
    <source>
        <dbReference type="PROSITE-ProRule" id="PRU01076"/>
    </source>
</evidence>
<dbReference type="OrthoDB" id="3579482at2"/>
<name>A0A4R4XYR7_9PSEU</name>
<accession>A0A4R4XYR7</accession>
<dbReference type="GO" id="GO:0003677">
    <property type="term" value="F:DNA binding"/>
    <property type="evidence" value="ECO:0007669"/>
    <property type="project" value="UniProtKB-UniRule"/>
</dbReference>
<keyword evidence="1 3" id="KW-0238">DNA-binding</keyword>
<dbReference type="AlphaFoldDB" id="A0A4R4XYR7"/>
<dbReference type="SUPFAM" id="SSF89447">
    <property type="entry name" value="AbrB/MazE/MraZ-like"/>
    <property type="match status" value="1"/>
</dbReference>
<comment type="caution">
    <text evidence="3">The sequence shown here is derived from an EMBL/GenBank/DDBJ whole genome shotgun (WGS) entry which is preliminary data.</text>
</comment>
<dbReference type="EMBL" id="SMKW01000106">
    <property type="protein sequence ID" value="TDD36753.1"/>
    <property type="molecule type" value="Genomic_DNA"/>
</dbReference>
<dbReference type="PROSITE" id="PS51740">
    <property type="entry name" value="SPOVT_ABRB"/>
    <property type="match status" value="1"/>
</dbReference>
<dbReference type="Pfam" id="PF04014">
    <property type="entry name" value="MazE_antitoxin"/>
    <property type="match status" value="1"/>
</dbReference>
<organism evidence="3 4">
    <name type="scientific">Saccharopolyspora elongata</name>
    <dbReference type="NCBI Taxonomy" id="2530387"/>
    <lineage>
        <taxon>Bacteria</taxon>
        <taxon>Bacillati</taxon>
        <taxon>Actinomycetota</taxon>
        <taxon>Actinomycetes</taxon>
        <taxon>Pseudonocardiales</taxon>
        <taxon>Pseudonocardiaceae</taxon>
        <taxon>Saccharopolyspora</taxon>
    </lineage>
</organism>
<protein>
    <submittedName>
        <fullName evidence="3">AbrB/MazE/SpoVT family DNA-binding domain-containing protein</fullName>
    </submittedName>
</protein>
<dbReference type="InterPro" id="IPR037914">
    <property type="entry name" value="SpoVT-AbrB_sf"/>
</dbReference>
<dbReference type="InterPro" id="IPR007159">
    <property type="entry name" value="SpoVT-AbrB_dom"/>
</dbReference>
<dbReference type="Proteomes" id="UP000294947">
    <property type="component" value="Unassembled WGS sequence"/>
</dbReference>